<keyword evidence="5" id="KW-0812">Transmembrane</keyword>
<keyword evidence="4 5" id="KW-0472">Membrane</keyword>
<evidence type="ECO:0000313" key="7">
    <source>
        <dbReference type="Ensembl" id="ENSCSEP00000008292.1"/>
    </source>
</evidence>
<feature type="transmembrane region" description="Helical" evidence="5">
    <location>
        <begin position="39"/>
        <end position="62"/>
    </location>
</feature>
<dbReference type="GO" id="GO:0005125">
    <property type="term" value="F:cytokine activity"/>
    <property type="evidence" value="ECO:0007669"/>
    <property type="project" value="UniProtKB-KW"/>
</dbReference>
<feature type="domain" description="THD" evidence="6">
    <location>
        <begin position="90"/>
        <end position="231"/>
    </location>
</feature>
<dbReference type="InterPro" id="IPR008983">
    <property type="entry name" value="Tumour_necrosis_fac-like_dom"/>
</dbReference>
<dbReference type="Gene3D" id="2.60.120.40">
    <property type="match status" value="1"/>
</dbReference>
<reference evidence="7 8" key="1">
    <citation type="journal article" date="2014" name="Nat. Genet.">
        <title>Whole-genome sequence of a flatfish provides insights into ZW sex chromosome evolution and adaptation to a benthic lifestyle.</title>
        <authorList>
            <person name="Chen S."/>
            <person name="Zhang G."/>
            <person name="Shao C."/>
            <person name="Huang Q."/>
            <person name="Liu G."/>
            <person name="Zhang P."/>
            <person name="Song W."/>
            <person name="An N."/>
            <person name="Chalopin D."/>
            <person name="Volff J.N."/>
            <person name="Hong Y."/>
            <person name="Li Q."/>
            <person name="Sha Z."/>
            <person name="Zhou H."/>
            <person name="Xie M."/>
            <person name="Yu Q."/>
            <person name="Liu Y."/>
            <person name="Xiang H."/>
            <person name="Wang N."/>
            <person name="Wu K."/>
            <person name="Yang C."/>
            <person name="Zhou Q."/>
            <person name="Liao X."/>
            <person name="Yang L."/>
            <person name="Hu Q."/>
            <person name="Zhang J."/>
            <person name="Meng L."/>
            <person name="Jin L."/>
            <person name="Tian Y."/>
            <person name="Lian J."/>
            <person name="Yang J."/>
            <person name="Miao G."/>
            <person name="Liu S."/>
            <person name="Liang Z."/>
            <person name="Yan F."/>
            <person name="Li Y."/>
            <person name="Sun B."/>
            <person name="Zhang H."/>
            <person name="Zhang J."/>
            <person name="Zhu Y."/>
            <person name="Du M."/>
            <person name="Zhao Y."/>
            <person name="Schartl M."/>
            <person name="Tang Q."/>
            <person name="Wang J."/>
        </authorList>
    </citation>
    <scope>NUCLEOTIDE SEQUENCE</scope>
</reference>
<dbReference type="GO" id="GO:0005164">
    <property type="term" value="F:tumor necrosis factor receptor binding"/>
    <property type="evidence" value="ECO:0007669"/>
    <property type="project" value="InterPro"/>
</dbReference>
<evidence type="ECO:0000259" key="6">
    <source>
        <dbReference type="PROSITE" id="PS50049"/>
    </source>
</evidence>
<evidence type="ECO:0000256" key="5">
    <source>
        <dbReference type="SAM" id="Phobius"/>
    </source>
</evidence>
<reference evidence="7" key="2">
    <citation type="submission" date="2025-08" db="UniProtKB">
        <authorList>
            <consortium name="Ensembl"/>
        </authorList>
    </citation>
    <scope>IDENTIFICATION</scope>
</reference>
<dbReference type="OMA" id="QLSVWVQ"/>
<comment type="similarity">
    <text evidence="2">Belongs to the tumor necrosis factor family.</text>
</comment>
<reference evidence="7" key="3">
    <citation type="submission" date="2025-09" db="UniProtKB">
        <authorList>
            <consortium name="Ensembl"/>
        </authorList>
    </citation>
    <scope>IDENTIFICATION</scope>
</reference>
<dbReference type="Proteomes" id="UP000265120">
    <property type="component" value="Chromosome 15"/>
</dbReference>
<comment type="subcellular location">
    <subcellularLocation>
        <location evidence="1">Membrane</location>
    </subcellularLocation>
</comment>
<dbReference type="GO" id="GO:0016020">
    <property type="term" value="C:membrane"/>
    <property type="evidence" value="ECO:0007669"/>
    <property type="project" value="UniProtKB-SubCell"/>
</dbReference>
<evidence type="ECO:0000256" key="3">
    <source>
        <dbReference type="ARBA" id="ARBA00022514"/>
    </source>
</evidence>
<dbReference type="GO" id="GO:0006955">
    <property type="term" value="P:immune response"/>
    <property type="evidence" value="ECO:0007669"/>
    <property type="project" value="InterPro"/>
</dbReference>
<dbReference type="PROSITE" id="PS50049">
    <property type="entry name" value="THD_2"/>
    <property type="match status" value="1"/>
</dbReference>
<evidence type="ECO:0000256" key="2">
    <source>
        <dbReference type="ARBA" id="ARBA00008670"/>
    </source>
</evidence>
<dbReference type="InterPro" id="IPR006052">
    <property type="entry name" value="TNF_dom"/>
</dbReference>
<dbReference type="PANTHER" id="PTHR11471:SF57">
    <property type="entry name" value="CD154"/>
    <property type="match status" value="1"/>
</dbReference>
<sequence length="231" mass="25860">MINTYQTSLAPPPVPPRLNRSHPVLIPAGLPSPGHSKPLLRFLLGIVVLHLVLSAGGFVYLYHINMERSPAAAGKVAFQSSEKQETYYKAWARMVVTRSTAGVLQSGYLQWAMGHSDRVRINYYEKSWLTVLEPGDYLVYSRVTFSRGDSVLPQVSRVVLRKDKTAKEKVLMQGYCNLESPTEKASIPDICTVTQVDVVKLEEGNQLSVWVEKLSLVDYDENVTAFGIYKL</sequence>
<dbReference type="Pfam" id="PF00229">
    <property type="entry name" value="TNF"/>
    <property type="match status" value="1"/>
</dbReference>
<keyword evidence="8" id="KW-1185">Reference proteome</keyword>
<dbReference type="AlphaFoldDB" id="A0A3P8V142"/>
<organism evidence="7 8">
    <name type="scientific">Cynoglossus semilaevis</name>
    <name type="common">Tongue sole</name>
    <dbReference type="NCBI Taxonomy" id="244447"/>
    <lineage>
        <taxon>Eukaryota</taxon>
        <taxon>Metazoa</taxon>
        <taxon>Chordata</taxon>
        <taxon>Craniata</taxon>
        <taxon>Vertebrata</taxon>
        <taxon>Euteleostomi</taxon>
        <taxon>Actinopterygii</taxon>
        <taxon>Neopterygii</taxon>
        <taxon>Teleostei</taxon>
        <taxon>Neoteleostei</taxon>
        <taxon>Acanthomorphata</taxon>
        <taxon>Carangaria</taxon>
        <taxon>Pleuronectiformes</taxon>
        <taxon>Pleuronectoidei</taxon>
        <taxon>Cynoglossidae</taxon>
        <taxon>Cynoglossinae</taxon>
        <taxon>Cynoglossus</taxon>
    </lineage>
</organism>
<accession>A0A3P8V142</accession>
<dbReference type="Ensembl" id="ENSCSET00000008378.1">
    <property type="protein sequence ID" value="ENSCSEP00000008292.1"/>
    <property type="gene ID" value="ENSCSEG00000005310.1"/>
</dbReference>
<name>A0A3P8V142_CYNSE</name>
<evidence type="ECO:0000313" key="8">
    <source>
        <dbReference type="Proteomes" id="UP000265120"/>
    </source>
</evidence>
<dbReference type="FunCoup" id="A0A3P8V142">
    <property type="interactions" value="933"/>
</dbReference>
<dbReference type="PANTHER" id="PTHR11471">
    <property type="entry name" value="TUMOR NECROSIS FACTOR FAMILY MEMBER"/>
    <property type="match status" value="1"/>
</dbReference>
<dbReference type="GeneID" id="103390777"/>
<dbReference type="STRING" id="244447.ENSCSEP00000008292"/>
<dbReference type="GO" id="GO:0005615">
    <property type="term" value="C:extracellular space"/>
    <property type="evidence" value="ECO:0007669"/>
    <property type="project" value="UniProtKB-KW"/>
</dbReference>
<protein>
    <submittedName>
        <fullName evidence="7">CD40 ligand</fullName>
    </submittedName>
</protein>
<dbReference type="InParanoid" id="A0A3P8V142"/>
<dbReference type="SUPFAM" id="SSF49842">
    <property type="entry name" value="TNF-like"/>
    <property type="match status" value="1"/>
</dbReference>
<dbReference type="GeneTree" id="ENSGT00510000051633"/>
<keyword evidence="3" id="KW-0202">Cytokine</keyword>
<proteinExistence type="inferred from homology"/>
<evidence type="ECO:0000256" key="4">
    <source>
        <dbReference type="ARBA" id="ARBA00023136"/>
    </source>
</evidence>
<keyword evidence="5" id="KW-1133">Transmembrane helix</keyword>
<dbReference type="OrthoDB" id="8667946at2759"/>
<evidence type="ECO:0000256" key="1">
    <source>
        <dbReference type="ARBA" id="ARBA00004370"/>
    </source>
</evidence>
<dbReference type="CTD" id="959"/>
<dbReference type="KEGG" id="csem:103390777"/>
<dbReference type="RefSeq" id="XP_008325011.1">
    <property type="nucleotide sequence ID" value="XM_008326789.3"/>
</dbReference>